<evidence type="ECO:0000256" key="1">
    <source>
        <dbReference type="ARBA" id="ARBA00093462"/>
    </source>
</evidence>
<dbReference type="InterPro" id="IPR058660">
    <property type="entry name" value="WHD_DnaB"/>
</dbReference>
<dbReference type="Pfam" id="PF07261">
    <property type="entry name" value="DnaB_2"/>
    <property type="match status" value="1"/>
</dbReference>
<feature type="compositionally biased region" description="Basic and acidic residues" evidence="2">
    <location>
        <begin position="389"/>
        <end position="417"/>
    </location>
</feature>
<evidence type="ECO:0000259" key="4">
    <source>
        <dbReference type="Pfam" id="PF25888"/>
    </source>
</evidence>
<dbReference type="Pfam" id="PF25888">
    <property type="entry name" value="WHD_DnaB"/>
    <property type="match status" value="1"/>
</dbReference>
<protein>
    <submittedName>
        <fullName evidence="5">DnaD domain protein</fullName>
    </submittedName>
</protein>
<feature type="region of interest" description="Disordered" evidence="2">
    <location>
        <begin position="150"/>
        <end position="170"/>
    </location>
</feature>
<dbReference type="InterPro" id="IPR006343">
    <property type="entry name" value="DnaB/C_C"/>
</dbReference>
<sequence length="435" mass="50268">MAHPFSTYDRQLLTLFYQPLIGPDAMSLFMTLWADAERKIDGEYNHYYLMNLLSMPLGKVFEARISLEAIGLLRTYSKQDMHDRTFVYELLPPMDAKSFFEDPLLSTFLFSKIGEQAYRALRTSYSADELLDGQYEEVSRTFLDVYKPVRSSGSQSDDDENGRLESRNKSGGLPFAYSDFDFNLLRAGLSEQMVPQSALSSVSKRLIEKLAFLYSLTPIDMQKVIMMALDEHLKLPEERLRKAAVDFYKMNISQNVPSLKKAFRLEDKPVVPEPVTREDELLLYMEHTSPRDMLRDYTGKEPLPVDVQLAERLVTVHGFTVGVVNVLLQYITIRNDGKITKNYAERIASHWANKKIETAKQAMEISRQEHDQYIKWQKEGSKKSSGRKPVREEKVPEWFNKPEEQKTSAKEVDPAIDEKRRELQAKLDAMRMEGN</sequence>
<evidence type="ECO:0000259" key="3">
    <source>
        <dbReference type="Pfam" id="PF07261"/>
    </source>
</evidence>
<evidence type="ECO:0000313" key="5">
    <source>
        <dbReference type="EMBL" id="MBD7984263.1"/>
    </source>
</evidence>
<comment type="similarity">
    <text evidence="1">Belongs to the DnaB/DnaD family.</text>
</comment>
<name>A0ABR8U8A0_9BACL</name>
<dbReference type="Proteomes" id="UP000626786">
    <property type="component" value="Unassembled WGS sequence"/>
</dbReference>
<feature type="region of interest" description="Disordered" evidence="2">
    <location>
        <begin position="376"/>
        <end position="417"/>
    </location>
</feature>
<proteinExistence type="inferred from homology"/>
<dbReference type="EMBL" id="JACSQN010000005">
    <property type="protein sequence ID" value="MBD7984263.1"/>
    <property type="molecule type" value="Genomic_DNA"/>
</dbReference>
<feature type="domain" description="DnaB/C C-terminal" evidence="3">
    <location>
        <begin position="294"/>
        <end position="364"/>
    </location>
</feature>
<keyword evidence="6" id="KW-1185">Reference proteome</keyword>
<gene>
    <name evidence="5" type="ORF">H9649_06710</name>
</gene>
<feature type="domain" description="Replicative helicase loading/DNA remodeling protein DnaB N-terminal winged helix" evidence="4">
    <location>
        <begin position="7"/>
        <end position="189"/>
    </location>
</feature>
<organism evidence="5 6">
    <name type="scientific">Sporosarcina quadrami</name>
    <dbReference type="NCBI Taxonomy" id="2762234"/>
    <lineage>
        <taxon>Bacteria</taxon>
        <taxon>Bacillati</taxon>
        <taxon>Bacillota</taxon>
        <taxon>Bacilli</taxon>
        <taxon>Bacillales</taxon>
        <taxon>Caryophanaceae</taxon>
        <taxon>Sporosarcina</taxon>
    </lineage>
</organism>
<evidence type="ECO:0000256" key="2">
    <source>
        <dbReference type="SAM" id="MobiDB-lite"/>
    </source>
</evidence>
<reference evidence="5 6" key="1">
    <citation type="submission" date="2020-08" db="EMBL/GenBank/DDBJ databases">
        <title>A Genomic Blueprint of the Chicken Gut Microbiome.</title>
        <authorList>
            <person name="Gilroy R."/>
            <person name="Ravi A."/>
            <person name="Getino M."/>
            <person name="Pursley I."/>
            <person name="Horton D.L."/>
            <person name="Alikhan N.-F."/>
            <person name="Baker D."/>
            <person name="Gharbi K."/>
            <person name="Hall N."/>
            <person name="Watson M."/>
            <person name="Adriaenssens E.M."/>
            <person name="Foster-Nyarko E."/>
            <person name="Jarju S."/>
            <person name="Secka A."/>
            <person name="Antonio M."/>
            <person name="Oren A."/>
            <person name="Chaudhuri R."/>
            <person name="La Ragione R.M."/>
            <person name="Hildebrand F."/>
            <person name="Pallen M.J."/>
        </authorList>
    </citation>
    <scope>NUCLEOTIDE SEQUENCE [LARGE SCALE GENOMIC DNA]</scope>
    <source>
        <strain evidence="5 6">Sa2YVA2</strain>
    </source>
</reference>
<accession>A0ABR8U8A0</accession>
<comment type="caution">
    <text evidence="5">The sequence shown here is derived from an EMBL/GenBank/DDBJ whole genome shotgun (WGS) entry which is preliminary data.</text>
</comment>
<evidence type="ECO:0000313" key="6">
    <source>
        <dbReference type="Proteomes" id="UP000626786"/>
    </source>
</evidence>